<proteinExistence type="predicted"/>
<comment type="caution">
    <text evidence="7">The sequence shown here is derived from an EMBL/GenBank/DDBJ whole genome shotgun (WGS) entry which is preliminary data.</text>
</comment>
<evidence type="ECO:0000256" key="2">
    <source>
        <dbReference type="ARBA" id="ARBA00022475"/>
    </source>
</evidence>
<dbReference type="RefSeq" id="WP_173086995.1">
    <property type="nucleotide sequence ID" value="NZ_BLTE01000024.1"/>
</dbReference>
<evidence type="ECO:0000256" key="3">
    <source>
        <dbReference type="ARBA" id="ARBA00022692"/>
    </source>
</evidence>
<dbReference type="Pfam" id="PF03706">
    <property type="entry name" value="LPG_synthase_TM"/>
    <property type="match status" value="1"/>
</dbReference>
<dbReference type="PANTHER" id="PTHR39087:SF2">
    <property type="entry name" value="UPF0104 MEMBRANE PROTEIN MJ1595"/>
    <property type="match status" value="1"/>
</dbReference>
<gene>
    <name evidence="7" type="ORF">NNJEOMEG_03732</name>
</gene>
<accession>A0A6V8M0U4</accession>
<dbReference type="GO" id="GO:0005886">
    <property type="term" value="C:plasma membrane"/>
    <property type="evidence" value="ECO:0007669"/>
    <property type="project" value="UniProtKB-SubCell"/>
</dbReference>
<organism evidence="7 8">
    <name type="scientific">Fundidesulfovibrio magnetotacticus</name>
    <dbReference type="NCBI Taxonomy" id="2730080"/>
    <lineage>
        <taxon>Bacteria</taxon>
        <taxon>Pseudomonadati</taxon>
        <taxon>Thermodesulfobacteriota</taxon>
        <taxon>Desulfovibrionia</taxon>
        <taxon>Desulfovibrionales</taxon>
        <taxon>Desulfovibrionaceae</taxon>
        <taxon>Fundidesulfovibrio</taxon>
    </lineage>
</organism>
<feature type="transmembrane region" description="Helical" evidence="6">
    <location>
        <begin position="276"/>
        <end position="301"/>
    </location>
</feature>
<feature type="transmembrane region" description="Helical" evidence="6">
    <location>
        <begin position="9"/>
        <end position="29"/>
    </location>
</feature>
<evidence type="ECO:0000256" key="6">
    <source>
        <dbReference type="SAM" id="Phobius"/>
    </source>
</evidence>
<protein>
    <submittedName>
        <fullName evidence="7">Uncharacterized protein</fullName>
    </submittedName>
</protein>
<keyword evidence="3 6" id="KW-0812">Transmembrane</keyword>
<keyword evidence="5 6" id="KW-0472">Membrane</keyword>
<name>A0A6V8M0U4_9BACT</name>
<comment type="subcellular location">
    <subcellularLocation>
        <location evidence="1">Cell membrane</location>
        <topology evidence="1">Multi-pass membrane protein</topology>
    </subcellularLocation>
</comment>
<feature type="transmembrane region" description="Helical" evidence="6">
    <location>
        <begin position="145"/>
        <end position="162"/>
    </location>
</feature>
<evidence type="ECO:0000313" key="7">
    <source>
        <dbReference type="EMBL" id="GFK95859.1"/>
    </source>
</evidence>
<feature type="transmembrane region" description="Helical" evidence="6">
    <location>
        <begin position="252"/>
        <end position="270"/>
    </location>
</feature>
<dbReference type="PANTHER" id="PTHR39087">
    <property type="entry name" value="UPF0104 MEMBRANE PROTEIN MJ1595"/>
    <property type="match status" value="1"/>
</dbReference>
<dbReference type="EMBL" id="BLTE01000024">
    <property type="protein sequence ID" value="GFK95859.1"/>
    <property type="molecule type" value="Genomic_DNA"/>
</dbReference>
<keyword evidence="8" id="KW-1185">Reference proteome</keyword>
<sequence>MLVKKTVSLALRVGLVGACLVYAFWGVNFRELGGAFARFDATALVVSTLFSFLGWGAMALRMHFLSGYTCGNWVGLKAFVLSMAVNNVVPAKLGELAKAFYLRKECGYSLSQSISMVFWERFFDLNAILAMGLVVAFHFKLKMAFFPLAVGVGSIWACLFFVRKWPEKAEKIIALVPVARLREFIYEVKLQLVHGVTLRYLIGLGFYTALVWALYAIPTFMVISWVAGLQLTMGQILAVFILSALGMAMPSSPGSVGVFEAAVIFGLGLFKVDKELALAIGLVIHMMQYIPTTVTGLMVLAKSGLSLRNLRRSGEGLDA</sequence>
<evidence type="ECO:0000256" key="4">
    <source>
        <dbReference type="ARBA" id="ARBA00022989"/>
    </source>
</evidence>
<keyword evidence="4 6" id="KW-1133">Transmembrane helix</keyword>
<dbReference type="NCBIfam" id="TIGR00374">
    <property type="entry name" value="flippase-like domain"/>
    <property type="match status" value="1"/>
</dbReference>
<dbReference type="InterPro" id="IPR022791">
    <property type="entry name" value="L-PG_synthase/AglD"/>
</dbReference>
<dbReference type="AlphaFoldDB" id="A0A6V8M0U4"/>
<evidence type="ECO:0000256" key="5">
    <source>
        <dbReference type="ARBA" id="ARBA00023136"/>
    </source>
</evidence>
<feature type="transmembrane region" description="Helical" evidence="6">
    <location>
        <begin position="122"/>
        <end position="139"/>
    </location>
</feature>
<dbReference type="Proteomes" id="UP000494245">
    <property type="component" value="Unassembled WGS sequence"/>
</dbReference>
<feature type="transmembrane region" description="Helical" evidence="6">
    <location>
        <begin position="198"/>
        <end position="217"/>
    </location>
</feature>
<reference evidence="7 8" key="2">
    <citation type="submission" date="2020-05" db="EMBL/GenBank/DDBJ databases">
        <title>Draft genome sequence of Desulfovibrio sp. strainFSS-1.</title>
        <authorList>
            <person name="Shimoshige H."/>
            <person name="Kobayashi H."/>
            <person name="Maekawa T."/>
        </authorList>
    </citation>
    <scope>NUCLEOTIDE SEQUENCE [LARGE SCALE GENOMIC DNA]</scope>
    <source>
        <strain evidence="7 8">SIID29052-01</strain>
    </source>
</reference>
<reference evidence="7 8" key="1">
    <citation type="submission" date="2020-04" db="EMBL/GenBank/DDBJ databases">
        <authorList>
            <consortium name="Desulfovibrio sp. FSS-1 genome sequencing consortium"/>
            <person name="Shimoshige H."/>
            <person name="Kobayashi H."/>
            <person name="Maekawa T."/>
        </authorList>
    </citation>
    <scope>NUCLEOTIDE SEQUENCE [LARGE SCALE GENOMIC DNA]</scope>
    <source>
        <strain evidence="7 8">SIID29052-01</strain>
    </source>
</reference>
<evidence type="ECO:0000256" key="1">
    <source>
        <dbReference type="ARBA" id="ARBA00004651"/>
    </source>
</evidence>
<evidence type="ECO:0000313" key="8">
    <source>
        <dbReference type="Proteomes" id="UP000494245"/>
    </source>
</evidence>
<feature type="transmembrane region" description="Helical" evidence="6">
    <location>
        <begin position="41"/>
        <end position="60"/>
    </location>
</feature>
<keyword evidence="2" id="KW-1003">Cell membrane</keyword>